<keyword evidence="1" id="KW-0472">Membrane</keyword>
<keyword evidence="1" id="KW-1133">Transmembrane helix</keyword>
<sequence>MEFERALFRIHQRTLYSDSVRKVRLSLEGFLPPILGALIVCLAVLHTEYVGQARCLPGALRRAGLWNATSDSAWLPDDVLLYLTLVEGDELSDLTLRMGSGPEPTDKTSAWTSPAGGVVVAAEKNATGPSWRGAQAYVDPARVIGSYRFALDREMVVMKQSVLEKHGFQVHNVSISESCLDKSRFLFYALPLFEGWDGIVINELAYSLRTRGYLERLEDGKEVETWSWSAEQVDGPSPVEGRSIMVSFFRKVAILTRAGIAFILISAVTGFFIRVAVNGSAVLMFPIAMASNSFGSSSGRMSLNVLQRSFPWVGVHVEVLRRGGRPLWPLFRSHLAFLFIQSFAYLSCNLAWRFMLYRKSSPEGFEERIFSLCSVIELFNLIFVRSSASAAIYPRLMAASVVYLHFYIFCSLYPFHSLAFACSSLSCVYAMVYCLNHFE</sequence>
<accession>A0A813FFK0</accession>
<protein>
    <submittedName>
        <fullName evidence="2">Uncharacterized protein</fullName>
    </submittedName>
</protein>
<evidence type="ECO:0000313" key="2">
    <source>
        <dbReference type="EMBL" id="CAE8609218.1"/>
    </source>
</evidence>
<dbReference type="OrthoDB" id="6779347at2759"/>
<evidence type="ECO:0000313" key="3">
    <source>
        <dbReference type="Proteomes" id="UP000654075"/>
    </source>
</evidence>
<feature type="transmembrane region" description="Helical" evidence="1">
    <location>
        <begin position="252"/>
        <end position="277"/>
    </location>
</feature>
<feature type="transmembrane region" description="Helical" evidence="1">
    <location>
        <begin position="413"/>
        <end position="435"/>
    </location>
</feature>
<dbReference type="EMBL" id="CAJNNV010024256">
    <property type="protein sequence ID" value="CAE8609218.1"/>
    <property type="molecule type" value="Genomic_DNA"/>
</dbReference>
<evidence type="ECO:0000256" key="1">
    <source>
        <dbReference type="SAM" id="Phobius"/>
    </source>
</evidence>
<organism evidence="2 3">
    <name type="scientific">Polarella glacialis</name>
    <name type="common">Dinoflagellate</name>
    <dbReference type="NCBI Taxonomy" id="89957"/>
    <lineage>
        <taxon>Eukaryota</taxon>
        <taxon>Sar</taxon>
        <taxon>Alveolata</taxon>
        <taxon>Dinophyceae</taxon>
        <taxon>Suessiales</taxon>
        <taxon>Suessiaceae</taxon>
        <taxon>Polarella</taxon>
    </lineage>
</organism>
<reference evidence="2" key="1">
    <citation type="submission" date="2021-02" db="EMBL/GenBank/DDBJ databases">
        <authorList>
            <person name="Dougan E. K."/>
            <person name="Rhodes N."/>
            <person name="Thang M."/>
            <person name="Chan C."/>
        </authorList>
    </citation>
    <scope>NUCLEOTIDE SEQUENCE</scope>
</reference>
<gene>
    <name evidence="2" type="ORF">PGLA1383_LOCUS27042</name>
</gene>
<comment type="caution">
    <text evidence="2">The sequence shown here is derived from an EMBL/GenBank/DDBJ whole genome shotgun (WGS) entry which is preliminary data.</text>
</comment>
<name>A0A813FFK0_POLGL</name>
<proteinExistence type="predicted"/>
<feature type="transmembrane region" description="Helical" evidence="1">
    <location>
        <begin position="335"/>
        <end position="357"/>
    </location>
</feature>
<feature type="non-terminal residue" evidence="2">
    <location>
        <position position="1"/>
    </location>
</feature>
<dbReference type="Proteomes" id="UP000654075">
    <property type="component" value="Unassembled WGS sequence"/>
</dbReference>
<keyword evidence="1" id="KW-0812">Transmembrane</keyword>
<dbReference type="OMA" id="IDRPRCY"/>
<dbReference type="AlphaFoldDB" id="A0A813FFK0"/>
<feature type="transmembrane region" description="Helical" evidence="1">
    <location>
        <begin position="369"/>
        <end position="393"/>
    </location>
</feature>
<keyword evidence="3" id="KW-1185">Reference proteome</keyword>